<feature type="region of interest" description="Disordered" evidence="1">
    <location>
        <begin position="1"/>
        <end position="31"/>
    </location>
</feature>
<feature type="compositionally biased region" description="Low complexity" evidence="1">
    <location>
        <begin position="72"/>
        <end position="82"/>
    </location>
</feature>
<evidence type="ECO:0000313" key="2">
    <source>
        <dbReference type="EMBL" id="TMS33458.1"/>
    </source>
</evidence>
<comment type="caution">
    <text evidence="2">The sequence shown here is derived from an EMBL/GenBank/DDBJ whole genome shotgun (WGS) entry which is preliminary data.</text>
</comment>
<keyword evidence="3" id="KW-1185">Reference proteome</keyword>
<protein>
    <submittedName>
        <fullName evidence="2">Uncharacterized protein</fullName>
    </submittedName>
</protein>
<dbReference type="AlphaFoldDB" id="A0A4U8UPK9"/>
<gene>
    <name evidence="2" type="ORF">L596_001196</name>
</gene>
<accession>A0A4U8UPK9</accession>
<feature type="compositionally biased region" description="Polar residues" evidence="1">
    <location>
        <begin position="1"/>
        <end position="11"/>
    </location>
</feature>
<sequence>MEPENNQQPNIDNEPVAGNPRDEGQQNPAPVVIAFDDVDDATEEEFFESWKFFMYDHEKKWHTERAIQRARNQAAAASASSAPLPSFDSTQHINQSIEDPVDERTLQGPSQAVEQHPVPGPSNSTKQV</sequence>
<proteinExistence type="predicted"/>
<evidence type="ECO:0000313" key="3">
    <source>
        <dbReference type="Proteomes" id="UP000298663"/>
    </source>
</evidence>
<name>A0A4U8UPK9_STECR</name>
<reference evidence="2 3" key="2">
    <citation type="journal article" date="2019" name="G3 (Bethesda)">
        <title>Hybrid Assembly of the Genome of the Entomopathogenic Nematode Steinernema carpocapsae Identifies the X-Chromosome.</title>
        <authorList>
            <person name="Serra L."/>
            <person name="Macchietto M."/>
            <person name="Macias-Munoz A."/>
            <person name="McGill C.J."/>
            <person name="Rodriguez I.M."/>
            <person name="Rodriguez B."/>
            <person name="Murad R."/>
            <person name="Mortazavi A."/>
        </authorList>
    </citation>
    <scope>NUCLEOTIDE SEQUENCE [LARGE SCALE GENOMIC DNA]</scope>
    <source>
        <strain evidence="2 3">ALL</strain>
    </source>
</reference>
<organism evidence="2 3">
    <name type="scientific">Steinernema carpocapsae</name>
    <name type="common">Entomopathogenic nematode</name>
    <dbReference type="NCBI Taxonomy" id="34508"/>
    <lineage>
        <taxon>Eukaryota</taxon>
        <taxon>Metazoa</taxon>
        <taxon>Ecdysozoa</taxon>
        <taxon>Nematoda</taxon>
        <taxon>Chromadorea</taxon>
        <taxon>Rhabditida</taxon>
        <taxon>Tylenchina</taxon>
        <taxon>Panagrolaimomorpha</taxon>
        <taxon>Strongyloidoidea</taxon>
        <taxon>Steinernematidae</taxon>
        <taxon>Steinernema</taxon>
    </lineage>
</organism>
<evidence type="ECO:0000256" key="1">
    <source>
        <dbReference type="SAM" id="MobiDB-lite"/>
    </source>
</evidence>
<feature type="region of interest" description="Disordered" evidence="1">
    <location>
        <begin position="72"/>
        <end position="128"/>
    </location>
</feature>
<dbReference type="Proteomes" id="UP000298663">
    <property type="component" value="Unassembled WGS sequence"/>
</dbReference>
<reference evidence="2 3" key="1">
    <citation type="journal article" date="2015" name="Genome Biol.">
        <title>Comparative genomics of Steinernema reveals deeply conserved gene regulatory networks.</title>
        <authorList>
            <person name="Dillman A.R."/>
            <person name="Macchietto M."/>
            <person name="Porter C.F."/>
            <person name="Rogers A."/>
            <person name="Williams B."/>
            <person name="Antoshechkin I."/>
            <person name="Lee M.M."/>
            <person name="Goodwin Z."/>
            <person name="Lu X."/>
            <person name="Lewis E.E."/>
            <person name="Goodrich-Blair H."/>
            <person name="Stock S.P."/>
            <person name="Adams B.J."/>
            <person name="Sternberg P.W."/>
            <person name="Mortazavi A."/>
        </authorList>
    </citation>
    <scope>NUCLEOTIDE SEQUENCE [LARGE SCALE GENOMIC DNA]</scope>
    <source>
        <strain evidence="2 3">ALL</strain>
    </source>
</reference>
<dbReference type="EMBL" id="AZBU02000001">
    <property type="protein sequence ID" value="TMS33458.1"/>
    <property type="molecule type" value="Genomic_DNA"/>
</dbReference>
<feature type="compositionally biased region" description="Polar residues" evidence="1">
    <location>
        <begin position="87"/>
        <end position="97"/>
    </location>
</feature>